<dbReference type="AlphaFoldDB" id="A2A007"/>
<organism evidence="1 2">
    <name type="scientific">Microscilla marina ATCC 23134</name>
    <dbReference type="NCBI Taxonomy" id="313606"/>
    <lineage>
        <taxon>Bacteria</taxon>
        <taxon>Pseudomonadati</taxon>
        <taxon>Bacteroidota</taxon>
        <taxon>Cytophagia</taxon>
        <taxon>Cytophagales</taxon>
        <taxon>Microscillaceae</taxon>
        <taxon>Microscilla</taxon>
    </lineage>
</organism>
<evidence type="ECO:0000313" key="2">
    <source>
        <dbReference type="Proteomes" id="UP000004095"/>
    </source>
</evidence>
<dbReference type="EMBL" id="AAWS01000087">
    <property type="protein sequence ID" value="EAY24025.1"/>
    <property type="molecule type" value="Genomic_DNA"/>
</dbReference>
<evidence type="ECO:0000313" key="1">
    <source>
        <dbReference type="EMBL" id="EAY24025.1"/>
    </source>
</evidence>
<name>A2A007_MICM2</name>
<comment type="caution">
    <text evidence="1">The sequence shown here is derived from an EMBL/GenBank/DDBJ whole genome shotgun (WGS) entry which is preliminary data.</text>
</comment>
<protein>
    <submittedName>
        <fullName evidence="1">Uncharacterized protein</fullName>
    </submittedName>
</protein>
<proteinExistence type="predicted"/>
<reference evidence="1 2" key="1">
    <citation type="submission" date="2007-01" db="EMBL/GenBank/DDBJ databases">
        <authorList>
            <person name="Haygood M."/>
            <person name="Podell S."/>
            <person name="Anderson C."/>
            <person name="Hopkinson B."/>
            <person name="Roe K."/>
            <person name="Barbeau K."/>
            <person name="Gaasterland T."/>
            <person name="Ferriera S."/>
            <person name="Johnson J."/>
            <person name="Kravitz S."/>
            <person name="Beeson K."/>
            <person name="Sutton G."/>
            <person name="Rogers Y.-H."/>
            <person name="Friedman R."/>
            <person name="Frazier M."/>
            <person name="Venter J.C."/>
        </authorList>
    </citation>
    <scope>NUCLEOTIDE SEQUENCE [LARGE SCALE GENOMIC DNA]</scope>
    <source>
        <strain evidence="1 2">ATCC 23134</strain>
    </source>
</reference>
<sequence length="54" mass="6427">MFALSKTSREFQKPNNSIRSFKPAFTRYETFKIYIIPGRAMCLEFFCGNKRVVR</sequence>
<keyword evidence="2" id="KW-1185">Reference proteome</keyword>
<gene>
    <name evidence="1" type="ORF">M23134_03323</name>
</gene>
<accession>A2A007</accession>
<dbReference type="Proteomes" id="UP000004095">
    <property type="component" value="Unassembled WGS sequence"/>
</dbReference>